<dbReference type="OrthoDB" id="6359008at2759"/>
<protein>
    <recommendedName>
        <fullName evidence="4">Macroglobulin domain-containing protein</fullName>
    </recommendedName>
</protein>
<evidence type="ECO:0000313" key="3">
    <source>
        <dbReference type="Proteomes" id="UP000030742"/>
    </source>
</evidence>
<proteinExistence type="predicted"/>
<accession>U4UQM9</accession>
<dbReference type="Proteomes" id="UP000030742">
    <property type="component" value="Unassembled WGS sequence"/>
</dbReference>
<evidence type="ECO:0008006" key="4">
    <source>
        <dbReference type="Google" id="ProtNLM"/>
    </source>
</evidence>
<gene>
    <name evidence="2" type="ORF">D910_09770</name>
</gene>
<dbReference type="STRING" id="77166.U4UQM9"/>
<evidence type="ECO:0000313" key="2">
    <source>
        <dbReference type="EMBL" id="ERL92456.1"/>
    </source>
</evidence>
<reference evidence="2 3" key="1">
    <citation type="journal article" date="2013" name="Genome Biol.">
        <title>Draft genome of the mountain pine beetle, Dendroctonus ponderosae Hopkins, a major forest pest.</title>
        <authorList>
            <person name="Keeling C.I."/>
            <person name="Yuen M.M."/>
            <person name="Liao N.Y."/>
            <person name="Docking T.R."/>
            <person name="Chan S.K."/>
            <person name="Taylor G.A."/>
            <person name="Palmquist D.L."/>
            <person name="Jackman S.D."/>
            <person name="Nguyen A."/>
            <person name="Li M."/>
            <person name="Henderson H."/>
            <person name="Janes J.K."/>
            <person name="Zhao Y."/>
            <person name="Pandoh P."/>
            <person name="Moore R."/>
            <person name="Sperling F.A."/>
            <person name="Huber D.P."/>
            <person name="Birol I."/>
            <person name="Jones S.J."/>
            <person name="Bohlmann J."/>
        </authorList>
    </citation>
    <scope>NUCLEOTIDE SEQUENCE</scope>
</reference>
<sequence>MLFRDNFDGPRGNQRSYEGSYRDDPYDNYYDTYERYNKPLVEKYYNFHEEFPSWMPRMDYWEPIPSLKFVRILQCNLELILLFAKHLKSGINKVGFSFDDLFQFYGTYAFKFPIGGLLEHVSSLDGMEVIITATVGDRFLDEVIEGYSSARISNSTVKLKFLGDSPQVFKPGMPVTTYLVASFHDGSPLSQASLQSSFMEVTAYVERQGGGRSEIATKRLYQMDEKPGVWEYQIDLKRELGLYGPRAFEELSQLNILRIQATFRDDYTNQHANAELLMQAHYSHNDQHVKVTTSTITPQVDRLEAIDKVK</sequence>
<name>U4UQM9_DENPD</name>
<feature type="region of interest" description="Disordered" evidence="1">
    <location>
        <begin position="1"/>
        <end position="23"/>
    </location>
</feature>
<dbReference type="AlphaFoldDB" id="U4UQM9"/>
<organism evidence="2 3">
    <name type="scientific">Dendroctonus ponderosae</name>
    <name type="common">Mountain pine beetle</name>
    <dbReference type="NCBI Taxonomy" id="77166"/>
    <lineage>
        <taxon>Eukaryota</taxon>
        <taxon>Metazoa</taxon>
        <taxon>Ecdysozoa</taxon>
        <taxon>Arthropoda</taxon>
        <taxon>Hexapoda</taxon>
        <taxon>Insecta</taxon>
        <taxon>Pterygota</taxon>
        <taxon>Neoptera</taxon>
        <taxon>Endopterygota</taxon>
        <taxon>Coleoptera</taxon>
        <taxon>Polyphaga</taxon>
        <taxon>Cucujiformia</taxon>
        <taxon>Curculionidae</taxon>
        <taxon>Scolytinae</taxon>
        <taxon>Dendroctonus</taxon>
    </lineage>
</organism>
<dbReference type="EMBL" id="KB632326">
    <property type="protein sequence ID" value="ERL92456.1"/>
    <property type="molecule type" value="Genomic_DNA"/>
</dbReference>
<evidence type="ECO:0000256" key="1">
    <source>
        <dbReference type="SAM" id="MobiDB-lite"/>
    </source>
</evidence>